<reference evidence="1 2" key="1">
    <citation type="journal article" date="2013" name="Genome Biol. Evol.">
        <title>Genomes of Stigonematalean cyanobacteria (subsection V) and the evolution of oxygenic photosynthesis from prokaryotes to plastids.</title>
        <authorList>
            <person name="Dagan T."/>
            <person name="Roettger M."/>
            <person name="Stucken K."/>
            <person name="Landan G."/>
            <person name="Koch R."/>
            <person name="Major P."/>
            <person name="Gould S.B."/>
            <person name="Goremykin V.V."/>
            <person name="Rippka R."/>
            <person name="Tandeau de Marsac N."/>
            <person name="Gugger M."/>
            <person name="Lockhart P.J."/>
            <person name="Allen J.F."/>
            <person name="Brune I."/>
            <person name="Maus I."/>
            <person name="Puhler A."/>
            <person name="Martin W.F."/>
        </authorList>
    </citation>
    <scope>NUCLEOTIDE SEQUENCE [LARGE SCALE GENOMIC DNA]</scope>
    <source>
        <strain evidence="1 2">PCC 7110</strain>
    </source>
</reference>
<evidence type="ECO:0000313" key="2">
    <source>
        <dbReference type="Proteomes" id="UP000076925"/>
    </source>
</evidence>
<gene>
    <name evidence="1" type="ORF">WA1_16345</name>
</gene>
<evidence type="ECO:0000313" key="1">
    <source>
        <dbReference type="EMBL" id="KYC41618.1"/>
    </source>
</evidence>
<proteinExistence type="predicted"/>
<comment type="caution">
    <text evidence="1">The sequence shown here is derived from an EMBL/GenBank/DDBJ whole genome shotgun (WGS) entry which is preliminary data.</text>
</comment>
<sequence length="232" mass="26820">MANSNFLLSSYQALVQNHASQFDPEIITLQQLVEQRMQDLSQQEQALVEAQVVKLQDIIDALATDARCFLPTPEFSAFVQELKKAPRDYWYSQKFKDTFADDPTTWLLATLNLPVSISNYKTHEDPNGYDDERTYIRYSYSLVLKLGNAERQIEVPYKRIYNVNEQIDSSLREQIDYYILSEAEDLLREIGHSEAERTHLCQEVGNLVGYATTLFALKPRTATFIYPSTQEK</sequence>
<keyword evidence="2" id="KW-1185">Reference proteome</keyword>
<dbReference type="OrthoDB" id="484237at2"/>
<protein>
    <submittedName>
        <fullName evidence="1">Uncharacterized protein</fullName>
    </submittedName>
</protein>
<dbReference type="AlphaFoldDB" id="A0A139XA93"/>
<name>A0A139XA93_9CYAN</name>
<dbReference type="RefSeq" id="WP_017746508.1">
    <property type="nucleotide sequence ID" value="NZ_KQ976354.1"/>
</dbReference>
<organism evidence="1 2">
    <name type="scientific">Scytonema hofmannii PCC 7110</name>
    <dbReference type="NCBI Taxonomy" id="128403"/>
    <lineage>
        <taxon>Bacteria</taxon>
        <taxon>Bacillati</taxon>
        <taxon>Cyanobacteriota</taxon>
        <taxon>Cyanophyceae</taxon>
        <taxon>Nostocales</taxon>
        <taxon>Scytonemataceae</taxon>
        <taxon>Scytonema</taxon>
    </lineage>
</organism>
<dbReference type="EMBL" id="ANNX02000020">
    <property type="protein sequence ID" value="KYC41618.1"/>
    <property type="molecule type" value="Genomic_DNA"/>
</dbReference>
<dbReference type="Proteomes" id="UP000076925">
    <property type="component" value="Unassembled WGS sequence"/>
</dbReference>
<dbReference type="STRING" id="128403.WA1_16345"/>
<accession>A0A139XA93</accession>